<evidence type="ECO:0000313" key="8">
    <source>
        <dbReference type="EMBL" id="NQV63768.1"/>
    </source>
</evidence>
<feature type="region of interest" description="Domain I" evidence="6">
    <location>
        <begin position="1"/>
        <end position="64"/>
    </location>
</feature>
<dbReference type="InterPro" id="IPR013849">
    <property type="entry name" value="DNA_helicase_Holl-junc_RuvA_I"/>
</dbReference>
<dbReference type="EMBL" id="JABMOJ010000012">
    <property type="protein sequence ID" value="NQV63768.1"/>
    <property type="molecule type" value="Genomic_DNA"/>
</dbReference>
<dbReference type="AlphaFoldDB" id="A0A972VT55"/>
<dbReference type="GO" id="GO:0009378">
    <property type="term" value="F:four-way junction helicase activity"/>
    <property type="evidence" value="ECO:0007669"/>
    <property type="project" value="InterPro"/>
</dbReference>
<dbReference type="Gene3D" id="2.40.50.140">
    <property type="entry name" value="Nucleic acid-binding proteins"/>
    <property type="match status" value="1"/>
</dbReference>
<dbReference type="Pfam" id="PF01330">
    <property type="entry name" value="RuvA_N"/>
    <property type="match status" value="1"/>
</dbReference>
<evidence type="ECO:0000256" key="6">
    <source>
        <dbReference type="HAMAP-Rule" id="MF_00031"/>
    </source>
</evidence>
<reference evidence="8" key="1">
    <citation type="submission" date="2020-05" db="EMBL/GenBank/DDBJ databases">
        <title>Sulfur intermediates as new biogeochemical hubs in an aquatic model microbial ecosystem.</title>
        <authorList>
            <person name="Vigneron A."/>
        </authorList>
    </citation>
    <scope>NUCLEOTIDE SEQUENCE</scope>
    <source>
        <strain evidence="8">Bin.250</strain>
    </source>
</reference>
<protein>
    <recommendedName>
        <fullName evidence="6">Holliday junction branch migration complex subunit RuvA</fullName>
    </recommendedName>
</protein>
<dbReference type="InterPro" id="IPR036267">
    <property type="entry name" value="RuvA_C_sf"/>
</dbReference>
<accession>A0A972VT55</accession>
<feature type="region of interest" description="Domain III" evidence="6">
    <location>
        <begin position="144"/>
        <end position="193"/>
    </location>
</feature>
<dbReference type="Gene3D" id="1.10.8.10">
    <property type="entry name" value="DNA helicase RuvA subunit, C-terminal domain"/>
    <property type="match status" value="1"/>
</dbReference>
<dbReference type="GO" id="GO:0006281">
    <property type="term" value="P:DNA repair"/>
    <property type="evidence" value="ECO:0007669"/>
    <property type="project" value="UniProtKB-UniRule"/>
</dbReference>
<dbReference type="HAMAP" id="MF_00031">
    <property type="entry name" value="DNA_HJ_migration_RuvA"/>
    <property type="match status" value="1"/>
</dbReference>
<dbReference type="Pfam" id="PF07499">
    <property type="entry name" value="RuvA_C"/>
    <property type="match status" value="1"/>
</dbReference>
<keyword evidence="5 6" id="KW-0234">DNA repair</keyword>
<comment type="subunit">
    <text evidence="6">Homotetramer. Forms an RuvA(8)-RuvB(12)-Holliday junction (HJ) complex. HJ DNA is sandwiched between 2 RuvA tetramers; dsDNA enters through RuvA and exits via RuvB. An RuvB hexamer assembles on each DNA strand where it exits the tetramer. Each RuvB hexamer is contacted by two RuvA subunits (via domain III) on 2 adjacent RuvB subunits; this complex drives branch migration. In the full resolvosome a probable DNA-RuvA(4)-RuvB(12)-RuvC(2) complex forms which resolves the HJ.</text>
</comment>
<dbReference type="InterPro" id="IPR011114">
    <property type="entry name" value="RuvA_C"/>
</dbReference>
<dbReference type="CDD" id="cd14332">
    <property type="entry name" value="UBA_RuvA_C"/>
    <property type="match status" value="1"/>
</dbReference>
<dbReference type="Gene3D" id="1.10.150.20">
    <property type="entry name" value="5' to 3' exonuclease, C-terminal subdomain"/>
    <property type="match status" value="1"/>
</dbReference>
<keyword evidence="3 6" id="KW-0238">DNA-binding</keyword>
<dbReference type="GO" id="GO:0048476">
    <property type="term" value="C:Holliday junction resolvase complex"/>
    <property type="evidence" value="ECO:0007669"/>
    <property type="project" value="UniProtKB-UniRule"/>
</dbReference>
<comment type="domain">
    <text evidence="6">Has three domains with a flexible linker between the domains II and III and assumes an 'L' shape. Domain III is highly mobile and contacts RuvB.</text>
</comment>
<evidence type="ECO:0000256" key="5">
    <source>
        <dbReference type="ARBA" id="ARBA00023204"/>
    </source>
</evidence>
<dbReference type="SUPFAM" id="SSF46929">
    <property type="entry name" value="DNA helicase RuvA subunit, C-terminal domain"/>
    <property type="match status" value="1"/>
</dbReference>
<comment type="similarity">
    <text evidence="6">Belongs to the RuvA family.</text>
</comment>
<organism evidence="8 9">
    <name type="scientific">SAR86 cluster bacterium</name>
    <dbReference type="NCBI Taxonomy" id="2030880"/>
    <lineage>
        <taxon>Bacteria</taxon>
        <taxon>Pseudomonadati</taxon>
        <taxon>Pseudomonadota</taxon>
        <taxon>Gammaproteobacteria</taxon>
        <taxon>SAR86 cluster</taxon>
    </lineage>
</organism>
<dbReference type="SUPFAM" id="SSF47781">
    <property type="entry name" value="RuvA domain 2-like"/>
    <property type="match status" value="1"/>
</dbReference>
<feature type="domain" description="Helix-hairpin-helix DNA-binding motif class 1" evidence="7">
    <location>
        <begin position="73"/>
        <end position="92"/>
    </location>
</feature>
<dbReference type="GO" id="GO:0006310">
    <property type="term" value="P:DNA recombination"/>
    <property type="evidence" value="ECO:0007669"/>
    <property type="project" value="UniProtKB-UniRule"/>
</dbReference>
<comment type="caution">
    <text evidence="6">Lacks conserved residue(s) required for the propagation of feature annotation.</text>
</comment>
<comment type="subcellular location">
    <subcellularLocation>
        <location evidence="6">Cytoplasm</location>
    </subcellularLocation>
</comment>
<sequence>MIGRVRGKILEKSTHQVVVDVQGLGYEVDIPLTTYFQLGDSGTEIMLYTHLVVRDDAHLLFGFSTASERELFRALIKVNGVGPKLAVAILSGVDARAFSRCIQNNDIKALTALPGVGKKTAERLIIEMRDRLPALTEGLLPAAQRAPDLVADAEAALIGLGYKPQEAARALGQIEDQDVSVESLIRQALKSLS</sequence>
<name>A0A972VT55_9GAMM</name>
<dbReference type="SUPFAM" id="SSF50249">
    <property type="entry name" value="Nucleic acid-binding proteins"/>
    <property type="match status" value="1"/>
</dbReference>
<keyword evidence="4 6" id="KW-0233">DNA recombination</keyword>
<evidence type="ECO:0000259" key="7">
    <source>
        <dbReference type="SMART" id="SM00278"/>
    </source>
</evidence>
<evidence type="ECO:0000313" key="9">
    <source>
        <dbReference type="Proteomes" id="UP000754644"/>
    </source>
</evidence>
<gene>
    <name evidence="6 8" type="primary">ruvA</name>
    <name evidence="8" type="ORF">HQ497_00260</name>
</gene>
<dbReference type="Proteomes" id="UP000754644">
    <property type="component" value="Unassembled WGS sequence"/>
</dbReference>
<dbReference type="SMART" id="SM00278">
    <property type="entry name" value="HhH1"/>
    <property type="match status" value="2"/>
</dbReference>
<comment type="function">
    <text evidence="6">The RuvA-RuvB-RuvC complex processes Holliday junction (HJ) DNA during genetic recombination and DNA repair, while the RuvA-RuvB complex plays an important role in the rescue of blocked DNA replication forks via replication fork reversal (RFR). RuvA specifically binds to HJ cruciform DNA, conferring on it an open structure. The RuvB hexamer acts as an ATP-dependent pump, pulling dsDNA into and through the RuvAB complex. HJ branch migration allows RuvC to scan DNA until it finds its consensus sequence, where it cleaves and resolves the cruciform DNA.</text>
</comment>
<dbReference type="GO" id="GO:0005737">
    <property type="term" value="C:cytoplasm"/>
    <property type="evidence" value="ECO:0007669"/>
    <property type="project" value="UniProtKB-SubCell"/>
</dbReference>
<dbReference type="Pfam" id="PF14520">
    <property type="entry name" value="HHH_5"/>
    <property type="match status" value="1"/>
</dbReference>
<evidence type="ECO:0000256" key="2">
    <source>
        <dbReference type="ARBA" id="ARBA00022763"/>
    </source>
</evidence>
<dbReference type="InterPro" id="IPR012340">
    <property type="entry name" value="NA-bd_OB-fold"/>
</dbReference>
<dbReference type="GO" id="GO:0009379">
    <property type="term" value="C:Holliday junction helicase complex"/>
    <property type="evidence" value="ECO:0007669"/>
    <property type="project" value="InterPro"/>
</dbReference>
<dbReference type="InterPro" id="IPR000085">
    <property type="entry name" value="RuvA"/>
</dbReference>
<keyword evidence="2 6" id="KW-0227">DNA damage</keyword>
<dbReference type="InterPro" id="IPR003583">
    <property type="entry name" value="Hlx-hairpin-Hlx_DNA-bd_motif"/>
</dbReference>
<evidence type="ECO:0000256" key="3">
    <source>
        <dbReference type="ARBA" id="ARBA00023125"/>
    </source>
</evidence>
<proteinExistence type="inferred from homology"/>
<dbReference type="NCBIfam" id="TIGR00084">
    <property type="entry name" value="ruvA"/>
    <property type="match status" value="1"/>
</dbReference>
<comment type="caution">
    <text evidence="8">The sequence shown here is derived from an EMBL/GenBank/DDBJ whole genome shotgun (WGS) entry which is preliminary data.</text>
</comment>
<feature type="domain" description="Helix-hairpin-helix DNA-binding motif class 1" evidence="7">
    <location>
        <begin position="108"/>
        <end position="127"/>
    </location>
</feature>
<dbReference type="GO" id="GO:0000400">
    <property type="term" value="F:four-way junction DNA binding"/>
    <property type="evidence" value="ECO:0007669"/>
    <property type="project" value="UniProtKB-UniRule"/>
</dbReference>
<dbReference type="InterPro" id="IPR010994">
    <property type="entry name" value="RuvA_2-like"/>
</dbReference>
<evidence type="ECO:0000256" key="4">
    <source>
        <dbReference type="ARBA" id="ARBA00023172"/>
    </source>
</evidence>
<evidence type="ECO:0000256" key="1">
    <source>
        <dbReference type="ARBA" id="ARBA00022490"/>
    </source>
</evidence>
<keyword evidence="1 6" id="KW-0963">Cytoplasm</keyword>
<dbReference type="GO" id="GO:0005524">
    <property type="term" value="F:ATP binding"/>
    <property type="evidence" value="ECO:0007669"/>
    <property type="project" value="InterPro"/>
</dbReference>